<dbReference type="EMBL" id="ABWE02002619">
    <property type="status" value="NOT_ANNOTATED_CDS"/>
    <property type="molecule type" value="Genomic_DNA"/>
</dbReference>
<accession>M4C378</accession>
<dbReference type="AlphaFoldDB" id="M4C378"/>
<evidence type="ECO:0000313" key="3">
    <source>
        <dbReference type="Proteomes" id="UP000011713"/>
    </source>
</evidence>
<dbReference type="HOGENOM" id="CLU_1216760_0_0_1"/>
<organism evidence="2 3">
    <name type="scientific">Hyaloperonospora arabidopsidis (strain Emoy2)</name>
    <name type="common">Downy mildew agent</name>
    <name type="synonym">Peronospora arabidopsidis</name>
    <dbReference type="NCBI Taxonomy" id="559515"/>
    <lineage>
        <taxon>Eukaryota</taxon>
        <taxon>Sar</taxon>
        <taxon>Stramenopiles</taxon>
        <taxon>Oomycota</taxon>
        <taxon>Peronosporomycetes</taxon>
        <taxon>Peronosporales</taxon>
        <taxon>Peronosporaceae</taxon>
        <taxon>Hyaloperonospora</taxon>
    </lineage>
</organism>
<keyword evidence="3" id="KW-1185">Reference proteome</keyword>
<protein>
    <submittedName>
        <fullName evidence="1">RxLR effector candidate protein</fullName>
    </submittedName>
</protein>
<evidence type="ECO:0000313" key="1">
    <source>
        <dbReference type="EMBL" id="BAP69114.1"/>
    </source>
</evidence>
<sequence length="228" mass="25985">MASTGGVRGPSRCCRWVSRRHPGLRRDQQEPGLVFEAHPQLHRFPWAVPGTTSNCSISAATKRQAFNFHKKVLARPLGIFLDRLESRAGQDAWAPRPHPLSKATGVSADEKTLAHAFWDCPYAVSLWEKLIGHWTGKRPSRRRTHDFFDACASRRVVNIPAHRKALLTIRFPEDGEAAERMWRRIWHILATLCQTRLWADRNDAVCQAATSGHHKYHDQLLGRLHPTT</sequence>
<reference evidence="2" key="3">
    <citation type="submission" date="2015-06" db="UniProtKB">
        <authorList>
            <consortium name="EnsemblProtists"/>
        </authorList>
    </citation>
    <scope>IDENTIFICATION</scope>
    <source>
        <strain evidence="2">Emoy2</strain>
    </source>
</reference>
<proteinExistence type="evidence at transcript level"/>
<dbReference type="EnsemblProtists" id="HpaT813545">
    <property type="protein sequence ID" value="HpaP813545"/>
    <property type="gene ID" value="HpaG813545"/>
</dbReference>
<evidence type="ECO:0000313" key="2">
    <source>
        <dbReference type="EnsemblProtists" id="HpaP813545"/>
    </source>
</evidence>
<dbReference type="VEuPathDB" id="FungiDB:HpaG813545"/>
<name>M4C378_HYAAE</name>
<dbReference type="InParanoid" id="M4C378"/>
<dbReference type="EMBL" id="AB922538">
    <property type="protein sequence ID" value="BAP69114.1"/>
    <property type="molecule type" value="mRNA"/>
</dbReference>
<gene>
    <name evidence="1" type="primary">HaRxLL455g</name>
</gene>
<reference evidence="3" key="1">
    <citation type="journal article" date="2010" name="Science">
        <title>Signatures of adaptation to obligate biotrophy in the Hyaloperonospora arabidopsidis genome.</title>
        <authorList>
            <person name="Baxter L."/>
            <person name="Tripathy S."/>
            <person name="Ishaque N."/>
            <person name="Boot N."/>
            <person name="Cabral A."/>
            <person name="Kemen E."/>
            <person name="Thines M."/>
            <person name="Ah-Fong A."/>
            <person name="Anderson R."/>
            <person name="Badejoko W."/>
            <person name="Bittner-Eddy P."/>
            <person name="Boore J.L."/>
            <person name="Chibucos M.C."/>
            <person name="Coates M."/>
            <person name="Dehal P."/>
            <person name="Delehaunty K."/>
            <person name="Dong S."/>
            <person name="Downton P."/>
            <person name="Dumas B."/>
            <person name="Fabro G."/>
            <person name="Fronick C."/>
            <person name="Fuerstenberg S.I."/>
            <person name="Fulton L."/>
            <person name="Gaulin E."/>
            <person name="Govers F."/>
            <person name="Hughes L."/>
            <person name="Humphray S."/>
            <person name="Jiang R.H."/>
            <person name="Judelson H."/>
            <person name="Kamoun S."/>
            <person name="Kyung K."/>
            <person name="Meijer H."/>
            <person name="Minx P."/>
            <person name="Morris P."/>
            <person name="Nelson J."/>
            <person name="Phuntumart V."/>
            <person name="Qutob D."/>
            <person name="Rehmany A."/>
            <person name="Rougon-Cardoso A."/>
            <person name="Ryden P."/>
            <person name="Torto-Alalibo T."/>
            <person name="Studholme D."/>
            <person name="Wang Y."/>
            <person name="Win J."/>
            <person name="Wood J."/>
            <person name="Clifton S.W."/>
            <person name="Rogers J."/>
            <person name="Van den Ackerveken G."/>
            <person name="Jones J.D."/>
            <person name="McDowell J.M."/>
            <person name="Beynon J."/>
            <person name="Tyler B.M."/>
        </authorList>
    </citation>
    <scope>NUCLEOTIDE SEQUENCE [LARGE SCALE GENOMIC DNA]</scope>
    <source>
        <strain evidence="3">Emoy2</strain>
    </source>
</reference>
<dbReference type="Proteomes" id="UP000011713">
    <property type="component" value="Unassembled WGS sequence"/>
</dbReference>
<reference evidence="1" key="2">
    <citation type="journal article" date="2014" name="PLoS Pathog.">
        <title>Expression profiling during arabidopsis/downy mildew interaction reveals a highly-expressed effector that attenuates responses to salicylic acid.</title>
        <authorList>
            <person name="Asai S."/>
            <person name="Rallapalli G."/>
            <person name="Piquerez S.J.M."/>
            <person name="Caillaud M.C."/>
            <person name="Furzer O.J."/>
            <person name="Ishaque N."/>
            <person name="Wirthmueller L."/>
            <person name="Fabro G."/>
            <person name="Shirasu K."/>
            <person name="Jones J.D.G."/>
        </authorList>
    </citation>
    <scope>NUCLEOTIDE SEQUENCE</scope>
    <source>
        <strain evidence="1">Emoy2</strain>
    </source>
</reference>